<dbReference type="EMBL" id="JAAHBV010000721">
    <property type="protein sequence ID" value="NER62270.1"/>
    <property type="molecule type" value="Genomic_DNA"/>
</dbReference>
<dbReference type="AlphaFoldDB" id="A0A6B3NHH5"/>
<proteinExistence type="predicted"/>
<evidence type="ECO:0008006" key="6">
    <source>
        <dbReference type="Google" id="ProtNLM"/>
    </source>
</evidence>
<accession>A0A6B3NHH5</accession>
<evidence type="ECO:0000313" key="2">
    <source>
        <dbReference type="EMBL" id="NER62270.1"/>
    </source>
</evidence>
<name>A0A6B3NHH5_9PSED</name>
<protein>
    <recommendedName>
        <fullName evidence="6">HNH endonuclease</fullName>
    </recommendedName>
</protein>
<organism evidence="3 5">
    <name type="scientific">Pseudomonas brassicae</name>
    <dbReference type="NCBI Taxonomy" id="2708063"/>
    <lineage>
        <taxon>Bacteria</taxon>
        <taxon>Pseudomonadati</taxon>
        <taxon>Pseudomonadota</taxon>
        <taxon>Gammaproteobacteria</taxon>
        <taxon>Pseudomonadales</taxon>
        <taxon>Pseudomonadaceae</taxon>
        <taxon>Pseudomonas</taxon>
    </lineage>
</organism>
<evidence type="ECO:0000313" key="5">
    <source>
        <dbReference type="Proteomes" id="UP000482634"/>
    </source>
</evidence>
<gene>
    <name evidence="2" type="ORF">G3435_24580</name>
    <name evidence="3" type="ORF">G3436_01210</name>
</gene>
<dbReference type="Proteomes" id="UP000480410">
    <property type="component" value="Unassembled WGS sequence"/>
</dbReference>
<evidence type="ECO:0000313" key="3">
    <source>
        <dbReference type="EMBL" id="NER62772.1"/>
    </source>
</evidence>
<keyword evidence="5" id="KW-1185">Reference proteome</keyword>
<evidence type="ECO:0000313" key="4">
    <source>
        <dbReference type="Proteomes" id="UP000480410"/>
    </source>
</evidence>
<dbReference type="Proteomes" id="UP000482634">
    <property type="component" value="Unassembled WGS sequence"/>
</dbReference>
<sequence>MSVGTASHICAAAPGGPRYDEKMTMDEHRSVTNGIWMCRNHGTAIDSPDLKFTTELLRTWKNDAETESRTRVLEGTARPASEEFQEAGDLRAAATADIGY</sequence>
<evidence type="ECO:0000256" key="1">
    <source>
        <dbReference type="SAM" id="MobiDB-lite"/>
    </source>
</evidence>
<comment type="caution">
    <text evidence="3">The sequence shown here is derived from an EMBL/GenBank/DDBJ whole genome shotgun (WGS) entry which is preliminary data.</text>
</comment>
<reference evidence="4 5" key="1">
    <citation type="submission" date="2020-02" db="EMBL/GenBank/DDBJ databases">
        <title>Broccoli isolated Pseudomonas sp.</title>
        <authorList>
            <person name="Fujikawa T."/>
            <person name="Sawada H."/>
        </authorList>
    </citation>
    <scope>NUCLEOTIDE SEQUENCE [LARGE SCALE GENOMIC DNA]</scope>
    <source>
        <strain evidence="3 5">MAFF212427</strain>
        <strain evidence="2 4">MAFF212428</strain>
    </source>
</reference>
<feature type="region of interest" description="Disordered" evidence="1">
    <location>
        <begin position="1"/>
        <end position="22"/>
    </location>
</feature>
<dbReference type="EMBL" id="JAAHBU010000011">
    <property type="protein sequence ID" value="NER62772.1"/>
    <property type="molecule type" value="Genomic_DNA"/>
</dbReference>
<dbReference type="RefSeq" id="WP_163940510.1">
    <property type="nucleotide sequence ID" value="NZ_JAAHBU010000011.1"/>
</dbReference>
<accession>A0A6M0D711</accession>